<keyword evidence="3" id="KW-1185">Reference proteome</keyword>
<comment type="caution">
    <text evidence="2">The sequence shown here is derived from an EMBL/GenBank/DDBJ whole genome shotgun (WGS) entry which is preliminary data.</text>
</comment>
<feature type="region of interest" description="Disordered" evidence="1">
    <location>
        <begin position="31"/>
        <end position="92"/>
    </location>
</feature>
<feature type="compositionally biased region" description="Polar residues" evidence="1">
    <location>
        <begin position="52"/>
        <end position="75"/>
    </location>
</feature>
<name>A0AAN8PTA9_PATCE</name>
<accession>A0AAN8PTA9</accession>
<dbReference type="EMBL" id="JAZGQO010000009">
    <property type="protein sequence ID" value="KAK6178391.1"/>
    <property type="molecule type" value="Genomic_DNA"/>
</dbReference>
<organism evidence="2 3">
    <name type="scientific">Patella caerulea</name>
    <name type="common">Rayed Mediterranean limpet</name>
    <dbReference type="NCBI Taxonomy" id="87958"/>
    <lineage>
        <taxon>Eukaryota</taxon>
        <taxon>Metazoa</taxon>
        <taxon>Spiralia</taxon>
        <taxon>Lophotrochozoa</taxon>
        <taxon>Mollusca</taxon>
        <taxon>Gastropoda</taxon>
        <taxon>Patellogastropoda</taxon>
        <taxon>Patelloidea</taxon>
        <taxon>Patellidae</taxon>
        <taxon>Patella</taxon>
    </lineage>
</organism>
<proteinExistence type="predicted"/>
<protein>
    <submittedName>
        <fullName evidence="2">Uncharacterized protein</fullName>
    </submittedName>
</protein>
<gene>
    <name evidence="2" type="ORF">SNE40_013186</name>
</gene>
<evidence type="ECO:0000313" key="2">
    <source>
        <dbReference type="EMBL" id="KAK6178391.1"/>
    </source>
</evidence>
<sequence>MAEGGTPAHVLAGEYKRQIANLENELSLLSRRVSTPHTTNQPPPRPEFIPSPVTSNPVETNAGNTTQPQYSSAIPNTSSISNNRSVIVVGNDREPKKYKGRVCTAEDPKIHEWIEDVSSCLST</sequence>
<feature type="compositionally biased region" description="Low complexity" evidence="1">
    <location>
        <begin position="76"/>
        <end position="90"/>
    </location>
</feature>
<dbReference type="Proteomes" id="UP001347796">
    <property type="component" value="Unassembled WGS sequence"/>
</dbReference>
<evidence type="ECO:0000313" key="3">
    <source>
        <dbReference type="Proteomes" id="UP001347796"/>
    </source>
</evidence>
<evidence type="ECO:0000256" key="1">
    <source>
        <dbReference type="SAM" id="MobiDB-lite"/>
    </source>
</evidence>
<dbReference type="AlphaFoldDB" id="A0AAN8PTA9"/>
<reference evidence="2 3" key="1">
    <citation type="submission" date="2024-01" db="EMBL/GenBank/DDBJ databases">
        <title>The genome of the rayed Mediterranean limpet Patella caerulea (Linnaeus, 1758).</title>
        <authorList>
            <person name="Anh-Thu Weber A."/>
            <person name="Halstead-Nussloch G."/>
        </authorList>
    </citation>
    <scope>NUCLEOTIDE SEQUENCE [LARGE SCALE GENOMIC DNA]</scope>
    <source>
        <strain evidence="2">AATW-2023a</strain>
        <tissue evidence="2">Whole specimen</tissue>
    </source>
</reference>